<accession>A0ABW7GAH7</accession>
<gene>
    <name evidence="6" type="ORF">ACG00X_19075</name>
</gene>
<evidence type="ECO:0000256" key="4">
    <source>
        <dbReference type="ARBA" id="ARBA00023134"/>
    </source>
</evidence>
<dbReference type="SMART" id="SM00838">
    <property type="entry name" value="EFG_C"/>
    <property type="match status" value="1"/>
</dbReference>
<evidence type="ECO:0000259" key="5">
    <source>
        <dbReference type="SMART" id="SM00838"/>
    </source>
</evidence>
<dbReference type="InterPro" id="IPR014721">
    <property type="entry name" value="Ribsml_uS5_D2-typ_fold_subgr"/>
</dbReference>
<dbReference type="InterPro" id="IPR000640">
    <property type="entry name" value="EFG_V-like"/>
</dbReference>
<keyword evidence="4" id="KW-0342">GTP-binding</keyword>
<dbReference type="CDD" id="cd03713">
    <property type="entry name" value="EFG_mtEFG_C"/>
    <property type="match status" value="1"/>
</dbReference>
<dbReference type="RefSeq" id="WP_394490428.1">
    <property type="nucleotide sequence ID" value="NZ_JBIGIA010000016.1"/>
</dbReference>
<evidence type="ECO:0000313" key="6">
    <source>
        <dbReference type="EMBL" id="MFG6458945.1"/>
    </source>
</evidence>
<keyword evidence="7" id="KW-1185">Reference proteome</keyword>
<dbReference type="PANTHER" id="PTHR43261">
    <property type="entry name" value="TRANSLATION ELONGATION FACTOR G-RELATED"/>
    <property type="match status" value="1"/>
</dbReference>
<dbReference type="Gene3D" id="3.30.70.240">
    <property type="match status" value="1"/>
</dbReference>
<name>A0ABW7GAH7_9BURK</name>
<comment type="caution">
    <text evidence="6">The sequence shown here is derived from an EMBL/GenBank/DDBJ whole genome shotgun (WGS) entry which is preliminary data.</text>
</comment>
<proteinExistence type="predicted"/>
<dbReference type="SUPFAM" id="SSF54980">
    <property type="entry name" value="EF-G C-terminal domain-like"/>
    <property type="match status" value="1"/>
</dbReference>
<dbReference type="PANTHER" id="PTHR43261:SF1">
    <property type="entry name" value="RIBOSOME-RELEASING FACTOR 2, MITOCHONDRIAL"/>
    <property type="match status" value="1"/>
</dbReference>
<dbReference type="InterPro" id="IPR035649">
    <property type="entry name" value="EFG_V"/>
</dbReference>
<evidence type="ECO:0000256" key="1">
    <source>
        <dbReference type="ARBA" id="ARBA00022741"/>
    </source>
</evidence>
<keyword evidence="1" id="KW-0547">Nucleotide-binding</keyword>
<dbReference type="EMBL" id="JBIGIA010000016">
    <property type="protein sequence ID" value="MFG6458945.1"/>
    <property type="molecule type" value="Genomic_DNA"/>
</dbReference>
<dbReference type="Proteomes" id="UP001606305">
    <property type="component" value="Unassembled WGS sequence"/>
</dbReference>
<feature type="domain" description="Elongation factor EFG" evidence="5">
    <location>
        <begin position="48"/>
        <end position="136"/>
    </location>
</feature>
<evidence type="ECO:0000313" key="7">
    <source>
        <dbReference type="Proteomes" id="UP001606305"/>
    </source>
</evidence>
<evidence type="ECO:0000256" key="3">
    <source>
        <dbReference type="ARBA" id="ARBA00022917"/>
    </source>
</evidence>
<sequence length="136" mass="14233">MNSSISGAGQHSEGRRHRTLGALGLQPQPTELAAAAALREAVMRAAPVVLEPVMAVEVITPAESLGDVIGDPLRRHGHVQGQDARGSNVAVVTAHVPLKRVFGYISQRRALGSGRAQFTMQLSHYAQAAARAALAA</sequence>
<keyword evidence="3" id="KW-0648">Protein biosynthesis</keyword>
<reference evidence="6 7" key="1">
    <citation type="submission" date="2024-09" db="EMBL/GenBank/DDBJ databases">
        <title>Novel species of the genus Pelomonas and Roseateles isolated from streams.</title>
        <authorList>
            <person name="Lu H."/>
        </authorList>
    </citation>
    <scope>NUCLEOTIDE SEQUENCE [LARGE SCALE GENOMIC DNA]</scope>
    <source>
        <strain evidence="6 7">BYS96W</strain>
    </source>
</reference>
<protein>
    <recommendedName>
        <fullName evidence="5">Elongation factor EFG domain-containing protein</fullName>
    </recommendedName>
</protein>
<dbReference type="Pfam" id="PF00679">
    <property type="entry name" value="EFG_C"/>
    <property type="match status" value="1"/>
</dbReference>
<organism evidence="6 7">
    <name type="scientific">Pelomonas nitida</name>
    <dbReference type="NCBI Taxonomy" id="3299027"/>
    <lineage>
        <taxon>Bacteria</taxon>
        <taxon>Pseudomonadati</taxon>
        <taxon>Pseudomonadota</taxon>
        <taxon>Betaproteobacteria</taxon>
        <taxon>Burkholderiales</taxon>
        <taxon>Sphaerotilaceae</taxon>
        <taxon>Roseateles</taxon>
    </lineage>
</organism>
<dbReference type="Gene3D" id="3.30.230.10">
    <property type="match status" value="1"/>
</dbReference>
<keyword evidence="2" id="KW-0251">Elongation factor</keyword>
<dbReference type="InterPro" id="IPR035647">
    <property type="entry name" value="EFG_III/V"/>
</dbReference>
<evidence type="ECO:0000256" key="2">
    <source>
        <dbReference type="ARBA" id="ARBA00022768"/>
    </source>
</evidence>